<evidence type="ECO:0000256" key="2">
    <source>
        <dbReference type="ARBA" id="ARBA00022475"/>
    </source>
</evidence>
<evidence type="ECO:0000256" key="5">
    <source>
        <dbReference type="ARBA" id="ARBA00023136"/>
    </source>
</evidence>
<organism evidence="7 8">
    <name type="scientific">Coptotermes formosanus</name>
    <name type="common">Formosan subterranean termite</name>
    <dbReference type="NCBI Taxonomy" id="36987"/>
    <lineage>
        <taxon>Eukaryota</taxon>
        <taxon>Metazoa</taxon>
        <taxon>Ecdysozoa</taxon>
        <taxon>Arthropoda</taxon>
        <taxon>Hexapoda</taxon>
        <taxon>Insecta</taxon>
        <taxon>Pterygota</taxon>
        <taxon>Neoptera</taxon>
        <taxon>Polyneoptera</taxon>
        <taxon>Dictyoptera</taxon>
        <taxon>Blattodea</taxon>
        <taxon>Blattoidea</taxon>
        <taxon>Termitoidae</taxon>
        <taxon>Rhinotermitidae</taxon>
        <taxon>Coptotermes</taxon>
    </lineage>
</organism>
<keyword evidence="2 6" id="KW-1003">Cell membrane</keyword>
<dbReference type="InterPro" id="IPR013604">
    <property type="entry name" value="7TM_chemorcpt"/>
</dbReference>
<evidence type="ECO:0000256" key="6">
    <source>
        <dbReference type="RuleBase" id="RU363108"/>
    </source>
</evidence>
<keyword evidence="6" id="KW-0807">Transducer</keyword>
<gene>
    <name evidence="7" type="ORF">Cfor_09668</name>
</gene>
<comment type="subcellular location">
    <subcellularLocation>
        <location evidence="1 6">Cell membrane</location>
        <topology evidence="1 6">Multi-pass membrane protein</topology>
    </subcellularLocation>
</comment>
<keyword evidence="5 6" id="KW-0472">Membrane</keyword>
<comment type="caution">
    <text evidence="7">The sequence shown here is derived from an EMBL/GenBank/DDBJ whole genome shotgun (WGS) entry which is preliminary data.</text>
</comment>
<evidence type="ECO:0000313" key="8">
    <source>
        <dbReference type="Proteomes" id="UP000502823"/>
    </source>
</evidence>
<feature type="transmembrane region" description="Helical" evidence="6">
    <location>
        <begin position="139"/>
        <end position="158"/>
    </location>
</feature>
<accession>A0A6L2PK38</accession>
<dbReference type="Pfam" id="PF08395">
    <property type="entry name" value="7tm_7"/>
    <property type="match status" value="1"/>
</dbReference>
<comment type="similarity">
    <text evidence="6">Belongs to the insect chemoreceptor superfamily. Gustatory receptor (GR) family.</text>
</comment>
<dbReference type="InParanoid" id="A0A6L2PK38"/>
<name>A0A6L2PK38_COPFO</name>
<feature type="transmembrane region" description="Helical" evidence="6">
    <location>
        <begin position="76"/>
        <end position="97"/>
    </location>
</feature>
<keyword evidence="3 6" id="KW-0812">Transmembrane</keyword>
<protein>
    <recommendedName>
        <fullName evidence="6">Gustatory receptor</fullName>
    </recommendedName>
</protein>
<reference evidence="8" key="1">
    <citation type="submission" date="2020-01" db="EMBL/GenBank/DDBJ databases">
        <title>Draft genome sequence of the Termite Coptotermes fromosanus.</title>
        <authorList>
            <person name="Itakura S."/>
            <person name="Yosikawa Y."/>
            <person name="Umezawa K."/>
        </authorList>
    </citation>
    <scope>NUCLEOTIDE SEQUENCE [LARGE SCALE GENOMIC DNA]</scope>
</reference>
<evidence type="ECO:0000256" key="1">
    <source>
        <dbReference type="ARBA" id="ARBA00004651"/>
    </source>
</evidence>
<dbReference type="EMBL" id="BLKM01008242">
    <property type="protein sequence ID" value="GFG32941.1"/>
    <property type="molecule type" value="Genomic_DNA"/>
</dbReference>
<keyword evidence="4 6" id="KW-1133">Transmembrane helix</keyword>
<dbReference type="AlphaFoldDB" id="A0A6L2PK38"/>
<dbReference type="GO" id="GO:0007165">
    <property type="term" value="P:signal transduction"/>
    <property type="evidence" value="ECO:0007669"/>
    <property type="project" value="UniProtKB-KW"/>
</dbReference>
<feature type="transmembrane region" description="Helical" evidence="6">
    <location>
        <begin position="164"/>
        <end position="188"/>
    </location>
</feature>
<keyword evidence="8" id="KW-1185">Reference proteome</keyword>
<sequence>MKTEPLERNIYFVIQPLHLVSRILGLHYTFLNEGGSSYCHITQATLLILLLLYGLYDSVIAVVAYRETKFNVSATVLWVINILVSHLTSILALLFTVTKNRNHMTNVLSLLSRVDNKLFRKNSKESAYSQQRSHVIKQLWVTFILFVIAFTSCVYALSDGTWTWYVYMASLILSTVINNVMICQYVSIVRMVKQRYQLIKHMLSEAAITDDLRCSKHVDIEHFWSNSNENYNKMFPMAAHNLQSDKNSHNLYTVRDLRLMCSELRDVLHANNKSYDVLILLYVITVFTMSVPTTYSGVTSIKDAILKNGSFQLYVKGLAVLFVCAVLLFVFLWLTTCCHGTTEEVQDILTCIQKLLLYPNALGWSTSELKSFSSQLKNNKADFNHCHYCLRYTVLWKYAPHKQTISFEIESLEAATYKETQIQPGKRK</sequence>
<dbReference type="GO" id="GO:0050909">
    <property type="term" value="P:sensory perception of taste"/>
    <property type="evidence" value="ECO:0007669"/>
    <property type="project" value="InterPro"/>
</dbReference>
<comment type="caution">
    <text evidence="6">Lacks conserved residue(s) required for the propagation of feature annotation.</text>
</comment>
<keyword evidence="6" id="KW-0675">Receptor</keyword>
<dbReference type="Proteomes" id="UP000502823">
    <property type="component" value="Unassembled WGS sequence"/>
</dbReference>
<dbReference type="GO" id="GO:0005886">
    <property type="term" value="C:plasma membrane"/>
    <property type="evidence" value="ECO:0007669"/>
    <property type="project" value="UniProtKB-SubCell"/>
</dbReference>
<comment type="function">
    <text evidence="6">Gustatory receptor which mediates acceptance or avoidance behavior, depending on its substrates.</text>
</comment>
<feature type="transmembrane region" description="Helical" evidence="6">
    <location>
        <begin position="275"/>
        <end position="293"/>
    </location>
</feature>
<evidence type="ECO:0000256" key="4">
    <source>
        <dbReference type="ARBA" id="ARBA00022989"/>
    </source>
</evidence>
<proteinExistence type="inferred from homology"/>
<evidence type="ECO:0000256" key="3">
    <source>
        <dbReference type="ARBA" id="ARBA00022692"/>
    </source>
</evidence>
<dbReference type="OrthoDB" id="10500652at2759"/>
<feature type="transmembrane region" description="Helical" evidence="6">
    <location>
        <begin position="313"/>
        <end position="334"/>
    </location>
</feature>
<evidence type="ECO:0000313" key="7">
    <source>
        <dbReference type="EMBL" id="GFG32941.1"/>
    </source>
</evidence>